<dbReference type="Gene3D" id="3.30.470.20">
    <property type="entry name" value="ATP-grasp fold, B domain"/>
    <property type="match status" value="1"/>
</dbReference>
<organism evidence="3 4">
    <name type="scientific">Anaeromyxobacter oryzae</name>
    <dbReference type="NCBI Taxonomy" id="2918170"/>
    <lineage>
        <taxon>Bacteria</taxon>
        <taxon>Pseudomonadati</taxon>
        <taxon>Myxococcota</taxon>
        <taxon>Myxococcia</taxon>
        <taxon>Myxococcales</taxon>
        <taxon>Cystobacterineae</taxon>
        <taxon>Anaeromyxobacteraceae</taxon>
        <taxon>Anaeromyxobacter</taxon>
    </lineage>
</organism>
<feature type="domain" description="Pyruvate phosphate dikinase AMP/ATP-binding" evidence="2">
    <location>
        <begin position="14"/>
        <end position="293"/>
    </location>
</feature>
<dbReference type="Gene3D" id="3.50.30.10">
    <property type="entry name" value="Phosphohistidine domain"/>
    <property type="match status" value="1"/>
</dbReference>
<dbReference type="Pfam" id="PF00391">
    <property type="entry name" value="PEP-utilizers"/>
    <property type="match status" value="1"/>
</dbReference>
<dbReference type="RefSeq" id="WP_248357688.1">
    <property type="nucleotide sequence ID" value="NZ_AP025591.1"/>
</dbReference>
<dbReference type="PANTHER" id="PTHR43615">
    <property type="entry name" value="PHOSPHOENOLPYRUVATE SYNTHASE-RELATED"/>
    <property type="match status" value="1"/>
</dbReference>
<name>A0ABM7WPA9_9BACT</name>
<dbReference type="Pfam" id="PF01326">
    <property type="entry name" value="PPDK_N"/>
    <property type="match status" value="1"/>
</dbReference>
<keyword evidence="4" id="KW-1185">Reference proteome</keyword>
<dbReference type="EMBL" id="AP025591">
    <property type="protein sequence ID" value="BDG01288.1"/>
    <property type="molecule type" value="Genomic_DNA"/>
</dbReference>
<dbReference type="InterPro" id="IPR002192">
    <property type="entry name" value="PPDK_AMP/ATP-bd"/>
</dbReference>
<dbReference type="Gene3D" id="3.30.1490.20">
    <property type="entry name" value="ATP-grasp fold, A domain"/>
    <property type="match status" value="1"/>
</dbReference>
<gene>
    <name evidence="3" type="ORF">AMOR_02840</name>
</gene>
<evidence type="ECO:0000313" key="3">
    <source>
        <dbReference type="EMBL" id="BDG01288.1"/>
    </source>
</evidence>
<protein>
    <submittedName>
        <fullName evidence="3">Phosphoenolpyruvate synthase</fullName>
    </submittedName>
</protein>
<reference evidence="4" key="1">
    <citation type="journal article" date="2022" name="Int. J. Syst. Evol. Microbiol.">
        <title>Anaeromyxobacter oryzae sp. nov., Anaeromyxobacter diazotrophicus sp. nov. and Anaeromyxobacter paludicola sp. nov., isolated from paddy soils.</title>
        <authorList>
            <person name="Itoh H."/>
            <person name="Xu Z."/>
            <person name="Mise K."/>
            <person name="Masuda Y."/>
            <person name="Ushijima N."/>
            <person name="Hayakawa C."/>
            <person name="Shiratori Y."/>
            <person name="Senoo K."/>
        </authorList>
    </citation>
    <scope>NUCLEOTIDE SEQUENCE [LARGE SCALE GENOMIC DNA]</scope>
    <source>
        <strain evidence="4">Red232</strain>
    </source>
</reference>
<dbReference type="InterPro" id="IPR051549">
    <property type="entry name" value="PEP_Utilizing_Enz"/>
</dbReference>
<proteinExistence type="predicted"/>
<dbReference type="PANTHER" id="PTHR43615:SF1">
    <property type="entry name" value="PPDK_N DOMAIN-CONTAINING PROTEIN"/>
    <property type="match status" value="1"/>
</dbReference>
<dbReference type="SUPFAM" id="SSF52009">
    <property type="entry name" value="Phosphohistidine domain"/>
    <property type="match status" value="1"/>
</dbReference>
<dbReference type="InterPro" id="IPR008279">
    <property type="entry name" value="PEP-util_enz_mobile_dom"/>
</dbReference>
<dbReference type="InterPro" id="IPR036637">
    <property type="entry name" value="Phosphohistidine_dom_sf"/>
</dbReference>
<dbReference type="InterPro" id="IPR013815">
    <property type="entry name" value="ATP_grasp_subdomain_1"/>
</dbReference>
<dbReference type="SUPFAM" id="SSF56059">
    <property type="entry name" value="Glutathione synthetase ATP-binding domain-like"/>
    <property type="match status" value="1"/>
</dbReference>
<evidence type="ECO:0000259" key="2">
    <source>
        <dbReference type="Pfam" id="PF01326"/>
    </source>
</evidence>
<feature type="domain" description="PEP-utilising enzyme mobile" evidence="1">
    <location>
        <begin position="791"/>
        <end position="859"/>
    </location>
</feature>
<evidence type="ECO:0000313" key="4">
    <source>
        <dbReference type="Proteomes" id="UP001162891"/>
    </source>
</evidence>
<sequence>MAFLHRGAPPETTSLLGGKAARLGELGALGLPVPRWVCLPAEIGDAVLARARPELEVALAGLEGAPAAEAPFAAAAARIRAAVLAAGLPADGAAALDAALAGPLAAAPSLAVRSSAVGEDSGRDSFAGQLDSFLRVPRSEVPARVLEVIASAYGARALLYRRVRGLPLAGARVGVIVQEMVDAARAGVLFTANPTTGDRGEVVIAAGTGTGEGVAAGTAAADIVHAELGTGAVRRVARAGAAAILSDSDVARLVALGRRIAGTAGVPQDVEWAIDAAGALHLLQARPITAFAAGRETVLDSSNIAESYPGVTRPLTFSFVRPAYERTLRQASRAFGVPEATLARERAVHANLVALVDGRIYYAILGWYRLYQQLPGFAWALPAFEKALGLPPRLVAPAPPPRGLARLGRAAIVARTWVRLGSLLRGLDGEARVFEARLDAERARLAVVDLDALDAHDLLDELDRLQDRLAEPYAVALVNDFFTFQLHAVVERLLRRWGVPDAAAARDGLLVGIRGVASLEPLRSVAALARLAAATPAVRAVLESRRDDADAWTVLRDAPEAAAFRAACAAHVARWGDRTLEELKLETPSLAEAPGALVAAVRNALAAGADPATLGQGPRGERDAAEAAVARVLARHPLRRLVFRWAAGHWRRGVRRREALRLARASGFGMAKRVFRALGRRFAREGLLDDPSELLWLTVDEVDGAVRGHAVTRDLRALVSLRRREWGVYEGRVPPQRVVVHGIVAARAVEEALAPGGARSGVLRGTGCCPGRARAPVRVVREARSQPVLRGEVLVASTTDPGWIFLMVGASALVAERGNPLSHTAIIGRELGLPTVVGVPDATRLLADGELVEVDGAAGTVTRVAVSG</sequence>
<dbReference type="Proteomes" id="UP001162891">
    <property type="component" value="Chromosome"/>
</dbReference>
<accession>A0ABM7WPA9</accession>
<evidence type="ECO:0000259" key="1">
    <source>
        <dbReference type="Pfam" id="PF00391"/>
    </source>
</evidence>